<evidence type="ECO:0000259" key="6">
    <source>
        <dbReference type="Pfam" id="PF08281"/>
    </source>
</evidence>
<gene>
    <name evidence="7" type="ORF">SAMN04489864_102297</name>
</gene>
<keyword evidence="8" id="KW-1185">Reference proteome</keyword>
<evidence type="ECO:0000256" key="4">
    <source>
        <dbReference type="ARBA" id="ARBA00023163"/>
    </source>
</evidence>
<dbReference type="PANTHER" id="PTHR43133">
    <property type="entry name" value="RNA POLYMERASE ECF-TYPE SIGMA FACTO"/>
    <property type="match status" value="1"/>
</dbReference>
<keyword evidence="2" id="KW-0805">Transcription regulation</keyword>
<dbReference type="InterPro" id="IPR007627">
    <property type="entry name" value="RNA_pol_sigma70_r2"/>
</dbReference>
<protein>
    <submittedName>
        <fullName evidence="7">RNA polymerase, sigma subunit, SigW</fullName>
    </submittedName>
</protein>
<proteinExistence type="inferred from homology"/>
<dbReference type="InterPro" id="IPR013325">
    <property type="entry name" value="RNA_pol_sigma_r2"/>
</dbReference>
<dbReference type="CDD" id="cd06171">
    <property type="entry name" value="Sigma70_r4"/>
    <property type="match status" value="1"/>
</dbReference>
<dbReference type="InterPro" id="IPR014284">
    <property type="entry name" value="RNA_pol_sigma-70_dom"/>
</dbReference>
<dbReference type="EMBL" id="FOPP01000002">
    <property type="protein sequence ID" value="SFG79539.1"/>
    <property type="molecule type" value="Genomic_DNA"/>
</dbReference>
<dbReference type="Proteomes" id="UP000199666">
    <property type="component" value="Unassembled WGS sequence"/>
</dbReference>
<evidence type="ECO:0000313" key="8">
    <source>
        <dbReference type="Proteomes" id="UP000199666"/>
    </source>
</evidence>
<dbReference type="GO" id="GO:0003677">
    <property type="term" value="F:DNA binding"/>
    <property type="evidence" value="ECO:0007669"/>
    <property type="project" value="InterPro"/>
</dbReference>
<evidence type="ECO:0000256" key="2">
    <source>
        <dbReference type="ARBA" id="ARBA00023015"/>
    </source>
</evidence>
<dbReference type="Gene3D" id="1.10.10.10">
    <property type="entry name" value="Winged helix-like DNA-binding domain superfamily/Winged helix DNA-binding domain"/>
    <property type="match status" value="1"/>
</dbReference>
<dbReference type="InterPro" id="IPR036388">
    <property type="entry name" value="WH-like_DNA-bd_sf"/>
</dbReference>
<dbReference type="SUPFAM" id="SSF88659">
    <property type="entry name" value="Sigma3 and sigma4 domains of RNA polymerase sigma factors"/>
    <property type="match status" value="1"/>
</dbReference>
<reference evidence="7 8" key="1">
    <citation type="submission" date="2016-10" db="EMBL/GenBank/DDBJ databases">
        <authorList>
            <person name="de Groot N.N."/>
        </authorList>
    </citation>
    <scope>NUCLEOTIDE SEQUENCE [LARGE SCALE GENOMIC DNA]</scope>
    <source>
        <strain evidence="7 8">DSM 18684</strain>
    </source>
</reference>
<dbReference type="Gene3D" id="1.10.1740.10">
    <property type="match status" value="1"/>
</dbReference>
<organism evidence="7 8">
    <name type="scientific">Pedobacter insulae</name>
    <dbReference type="NCBI Taxonomy" id="414048"/>
    <lineage>
        <taxon>Bacteria</taxon>
        <taxon>Pseudomonadati</taxon>
        <taxon>Bacteroidota</taxon>
        <taxon>Sphingobacteriia</taxon>
        <taxon>Sphingobacteriales</taxon>
        <taxon>Sphingobacteriaceae</taxon>
        <taxon>Pedobacter</taxon>
    </lineage>
</organism>
<dbReference type="STRING" id="414048.SAMN04489864_102297"/>
<feature type="domain" description="RNA polymerase sigma factor 70 region 4 type 2" evidence="6">
    <location>
        <begin position="140"/>
        <end position="191"/>
    </location>
</feature>
<feature type="domain" description="RNA polymerase sigma-70 region 2" evidence="5">
    <location>
        <begin position="44"/>
        <end position="110"/>
    </location>
</feature>
<name>A0A1I2UTD0_9SPHI</name>
<dbReference type="AlphaFoldDB" id="A0A1I2UTD0"/>
<dbReference type="GO" id="GO:0006352">
    <property type="term" value="P:DNA-templated transcription initiation"/>
    <property type="evidence" value="ECO:0007669"/>
    <property type="project" value="InterPro"/>
</dbReference>
<dbReference type="PANTHER" id="PTHR43133:SF51">
    <property type="entry name" value="RNA POLYMERASE SIGMA FACTOR"/>
    <property type="match status" value="1"/>
</dbReference>
<dbReference type="InterPro" id="IPR039425">
    <property type="entry name" value="RNA_pol_sigma-70-like"/>
</dbReference>
<dbReference type="InterPro" id="IPR013249">
    <property type="entry name" value="RNA_pol_sigma70_r4_t2"/>
</dbReference>
<dbReference type="InterPro" id="IPR013324">
    <property type="entry name" value="RNA_pol_sigma_r3/r4-like"/>
</dbReference>
<evidence type="ECO:0000313" key="7">
    <source>
        <dbReference type="EMBL" id="SFG79539.1"/>
    </source>
</evidence>
<dbReference type="Pfam" id="PF08281">
    <property type="entry name" value="Sigma70_r4_2"/>
    <property type="match status" value="1"/>
</dbReference>
<accession>A0A1I2UTD0</accession>
<evidence type="ECO:0000256" key="1">
    <source>
        <dbReference type="ARBA" id="ARBA00010641"/>
    </source>
</evidence>
<keyword evidence="4" id="KW-0804">Transcription</keyword>
<sequence>MRLPYRNNFIYIHNTKSLASTEKKTDLELIALCQANNDLGYSELYGKYARRIYNSIHRIVSHTAEAEDILQETFLTVFKEINKLSNVVNFEAWVKRIAINRAISHLRKKKIEFSNIDTTDIVAEDEYDIQENELFETRIEDVRNSIENLPQGYKTIVCLYLFENISQEDIGAMLGISHNTVRTQYHRAKKKVLLSLKDKIYE</sequence>
<dbReference type="Pfam" id="PF04542">
    <property type="entry name" value="Sigma70_r2"/>
    <property type="match status" value="1"/>
</dbReference>
<evidence type="ECO:0000256" key="3">
    <source>
        <dbReference type="ARBA" id="ARBA00023082"/>
    </source>
</evidence>
<dbReference type="GO" id="GO:0016987">
    <property type="term" value="F:sigma factor activity"/>
    <property type="evidence" value="ECO:0007669"/>
    <property type="project" value="UniProtKB-KW"/>
</dbReference>
<evidence type="ECO:0000259" key="5">
    <source>
        <dbReference type="Pfam" id="PF04542"/>
    </source>
</evidence>
<comment type="similarity">
    <text evidence="1">Belongs to the sigma-70 factor family. ECF subfamily.</text>
</comment>
<dbReference type="NCBIfam" id="TIGR02937">
    <property type="entry name" value="sigma70-ECF"/>
    <property type="match status" value="1"/>
</dbReference>
<dbReference type="SUPFAM" id="SSF88946">
    <property type="entry name" value="Sigma2 domain of RNA polymerase sigma factors"/>
    <property type="match status" value="1"/>
</dbReference>
<keyword evidence="3" id="KW-0731">Sigma factor</keyword>